<dbReference type="AlphaFoldDB" id="A0AAN6TLU9"/>
<dbReference type="GeneID" id="89941507"/>
<dbReference type="RefSeq" id="XP_064674438.1">
    <property type="nucleotide sequence ID" value="XM_064817382.1"/>
</dbReference>
<accession>A0AAN6TLU9</accession>
<name>A0AAN6TLU9_9PEZI</name>
<gene>
    <name evidence="3" type="ORF">N656DRAFT_795125</name>
</gene>
<dbReference type="Proteomes" id="UP001302812">
    <property type="component" value="Unassembled WGS sequence"/>
</dbReference>
<reference evidence="3" key="2">
    <citation type="submission" date="2023-05" db="EMBL/GenBank/DDBJ databases">
        <authorList>
            <consortium name="Lawrence Berkeley National Laboratory"/>
            <person name="Steindorff A."/>
            <person name="Hensen N."/>
            <person name="Bonometti L."/>
            <person name="Westerberg I."/>
            <person name="Brannstrom I.O."/>
            <person name="Guillou S."/>
            <person name="Cros-Aarteil S."/>
            <person name="Calhoun S."/>
            <person name="Haridas S."/>
            <person name="Kuo A."/>
            <person name="Mondo S."/>
            <person name="Pangilinan J."/>
            <person name="Riley R."/>
            <person name="Labutti K."/>
            <person name="Andreopoulos B."/>
            <person name="Lipzen A."/>
            <person name="Chen C."/>
            <person name="Yanf M."/>
            <person name="Daum C."/>
            <person name="Ng V."/>
            <person name="Clum A."/>
            <person name="Ohm R."/>
            <person name="Martin F."/>
            <person name="Silar P."/>
            <person name="Natvig D."/>
            <person name="Lalanne C."/>
            <person name="Gautier V."/>
            <person name="Ament-Velasquez S.L."/>
            <person name="Kruys A."/>
            <person name="Hutchinson M.I."/>
            <person name="Powell A.J."/>
            <person name="Barry K."/>
            <person name="Miller A.N."/>
            <person name="Grigoriev I.V."/>
            <person name="Debuchy R."/>
            <person name="Gladieux P."/>
            <person name="Thoren M.H."/>
            <person name="Johannesson H."/>
        </authorList>
    </citation>
    <scope>NUCLEOTIDE SEQUENCE</scope>
    <source>
        <strain evidence="3">CBS 508.74</strain>
    </source>
</reference>
<feature type="compositionally biased region" description="Polar residues" evidence="2">
    <location>
        <begin position="105"/>
        <end position="130"/>
    </location>
</feature>
<feature type="compositionally biased region" description="Low complexity" evidence="2">
    <location>
        <begin position="219"/>
        <end position="231"/>
    </location>
</feature>
<evidence type="ECO:0000256" key="1">
    <source>
        <dbReference type="SAM" id="Coils"/>
    </source>
</evidence>
<protein>
    <submittedName>
        <fullName evidence="3">Uncharacterized protein</fullName>
    </submittedName>
</protein>
<evidence type="ECO:0000313" key="4">
    <source>
        <dbReference type="Proteomes" id="UP001302812"/>
    </source>
</evidence>
<evidence type="ECO:0000313" key="3">
    <source>
        <dbReference type="EMBL" id="KAK4116868.1"/>
    </source>
</evidence>
<keyword evidence="1" id="KW-0175">Coiled coil</keyword>
<reference evidence="3" key="1">
    <citation type="journal article" date="2023" name="Mol. Phylogenet. Evol.">
        <title>Genome-scale phylogeny and comparative genomics of the fungal order Sordariales.</title>
        <authorList>
            <person name="Hensen N."/>
            <person name="Bonometti L."/>
            <person name="Westerberg I."/>
            <person name="Brannstrom I.O."/>
            <person name="Guillou S."/>
            <person name="Cros-Aarteil S."/>
            <person name="Calhoun S."/>
            <person name="Haridas S."/>
            <person name="Kuo A."/>
            <person name="Mondo S."/>
            <person name="Pangilinan J."/>
            <person name="Riley R."/>
            <person name="LaButti K."/>
            <person name="Andreopoulos B."/>
            <person name="Lipzen A."/>
            <person name="Chen C."/>
            <person name="Yan M."/>
            <person name="Daum C."/>
            <person name="Ng V."/>
            <person name="Clum A."/>
            <person name="Steindorff A."/>
            <person name="Ohm R.A."/>
            <person name="Martin F."/>
            <person name="Silar P."/>
            <person name="Natvig D.O."/>
            <person name="Lalanne C."/>
            <person name="Gautier V."/>
            <person name="Ament-Velasquez S.L."/>
            <person name="Kruys A."/>
            <person name="Hutchinson M.I."/>
            <person name="Powell A.J."/>
            <person name="Barry K."/>
            <person name="Miller A.N."/>
            <person name="Grigoriev I.V."/>
            <person name="Debuchy R."/>
            <person name="Gladieux P."/>
            <person name="Hiltunen Thoren M."/>
            <person name="Johannesson H."/>
        </authorList>
    </citation>
    <scope>NUCLEOTIDE SEQUENCE</scope>
    <source>
        <strain evidence="3">CBS 508.74</strain>
    </source>
</reference>
<dbReference type="EMBL" id="MU853333">
    <property type="protein sequence ID" value="KAK4116868.1"/>
    <property type="molecule type" value="Genomic_DNA"/>
</dbReference>
<comment type="caution">
    <text evidence="3">The sequence shown here is derived from an EMBL/GenBank/DDBJ whole genome shotgun (WGS) entry which is preliminary data.</text>
</comment>
<proteinExistence type="predicted"/>
<evidence type="ECO:0000256" key="2">
    <source>
        <dbReference type="SAM" id="MobiDB-lite"/>
    </source>
</evidence>
<keyword evidence="4" id="KW-1185">Reference proteome</keyword>
<sequence>MRAREREAAEREERELHSPRKRQVQEREMPDQEETSSLKPSSYPRLEVSPLDSSTLSPYPRPVSTLESEAFFSPDLDRTPVPRQRMFTGIPRAADRGVLGGRLRSSASQDSDTTEQSNGGVGISQRQSSFLWDRDALTPTPKRKRPVVETEGVGLDDSDSDEPIQSVERSQRDKAPATPTRRGTRIGPDGLPTPQRTKNRLLIASESASKRRKIGTALPGPSSPTTPSRSRNLPADDSNSNWDCLLDEVEVIRDDLKLIEERRRSDREDLREELRLLRRQLVAQTRKMDELQRLVASLQGGQLA</sequence>
<feature type="coiled-coil region" evidence="1">
    <location>
        <begin position="260"/>
        <end position="294"/>
    </location>
</feature>
<feature type="region of interest" description="Disordered" evidence="2">
    <location>
        <begin position="1"/>
        <end position="240"/>
    </location>
</feature>
<feature type="compositionally biased region" description="Basic and acidic residues" evidence="2">
    <location>
        <begin position="1"/>
        <end position="30"/>
    </location>
</feature>
<organism evidence="3 4">
    <name type="scientific">Canariomyces notabilis</name>
    <dbReference type="NCBI Taxonomy" id="2074819"/>
    <lineage>
        <taxon>Eukaryota</taxon>
        <taxon>Fungi</taxon>
        <taxon>Dikarya</taxon>
        <taxon>Ascomycota</taxon>
        <taxon>Pezizomycotina</taxon>
        <taxon>Sordariomycetes</taxon>
        <taxon>Sordariomycetidae</taxon>
        <taxon>Sordariales</taxon>
        <taxon>Chaetomiaceae</taxon>
        <taxon>Canariomyces</taxon>
    </lineage>
</organism>